<evidence type="ECO:0000313" key="4">
    <source>
        <dbReference type="Proteomes" id="UP000218831"/>
    </source>
</evidence>
<organism evidence="3 4">
    <name type="scientific">Fodinibius salipaludis</name>
    <dbReference type="NCBI Taxonomy" id="2032627"/>
    <lineage>
        <taxon>Bacteria</taxon>
        <taxon>Pseudomonadati</taxon>
        <taxon>Balneolota</taxon>
        <taxon>Balneolia</taxon>
        <taxon>Balneolales</taxon>
        <taxon>Balneolaceae</taxon>
        <taxon>Fodinibius</taxon>
    </lineage>
</organism>
<evidence type="ECO:0000259" key="1">
    <source>
        <dbReference type="Pfam" id="PF00534"/>
    </source>
</evidence>
<keyword evidence="4" id="KW-1185">Reference proteome</keyword>
<proteinExistence type="predicted"/>
<accession>A0A2A2GFX3</accession>
<name>A0A2A2GFX3_9BACT</name>
<protein>
    <submittedName>
        <fullName evidence="3">Glycoside hydrolase</fullName>
    </submittedName>
</protein>
<dbReference type="AlphaFoldDB" id="A0A2A2GFX3"/>
<dbReference type="SUPFAM" id="SSF53756">
    <property type="entry name" value="UDP-Glycosyltransferase/glycogen phosphorylase"/>
    <property type="match status" value="1"/>
</dbReference>
<dbReference type="InterPro" id="IPR028098">
    <property type="entry name" value="Glyco_trans_4-like_N"/>
</dbReference>
<dbReference type="Proteomes" id="UP000218831">
    <property type="component" value="Unassembled WGS sequence"/>
</dbReference>
<dbReference type="CDD" id="cd03801">
    <property type="entry name" value="GT4_PimA-like"/>
    <property type="match status" value="1"/>
</dbReference>
<dbReference type="GO" id="GO:0016787">
    <property type="term" value="F:hydrolase activity"/>
    <property type="evidence" value="ECO:0007669"/>
    <property type="project" value="UniProtKB-KW"/>
</dbReference>
<dbReference type="Pfam" id="PF00534">
    <property type="entry name" value="Glycos_transf_1"/>
    <property type="match status" value="1"/>
</dbReference>
<comment type="caution">
    <text evidence="3">The sequence shown here is derived from an EMBL/GenBank/DDBJ whole genome shotgun (WGS) entry which is preliminary data.</text>
</comment>
<dbReference type="OrthoDB" id="596635at2"/>
<reference evidence="3 4" key="1">
    <citation type="submission" date="2017-08" db="EMBL/GenBank/DDBJ databases">
        <title>Aliifodinibius alkalisoli sp. nov., isolated from saline alkaline soil.</title>
        <authorList>
            <person name="Liu D."/>
            <person name="Zhang G."/>
        </authorList>
    </citation>
    <scope>NUCLEOTIDE SEQUENCE [LARGE SCALE GENOMIC DNA]</scope>
    <source>
        <strain evidence="3 4">WN023</strain>
    </source>
</reference>
<keyword evidence="3" id="KW-0378">Hydrolase</keyword>
<sequence>MNLLFITQDFPPKTGGIETYSFELAKRFQNRVDKFGVVAPSHPHASGTDSEMPFEVVRVPIKDSLLPVAAPITLLSLIGNRLIDTVLHAQWQTAIASVITRKLIGYPKKIYVSAHARELLIEPFAGQGGFLSKQLHALRRKLLSQIDGFFPVSRYTAKLLEKEGVRKDNIRVVENGTNPLFFTPKNANALAKKLEVENKKIIFSVCRLVPRKGMDVVLKALKEIVQQDPNVIYLLGGSGPDASRLKALCNNLGLKDHVKFLGRIAEQELPYYYSLADVFVMPAKNNPPDVEGFGIVFLEANACGTPVIGSKTGGIPDAIVDGETGLLVDENNIEELKIAISKLITNTDLAHKMGEAGRKRILSEINWDTSAQRILNGMV</sequence>
<evidence type="ECO:0000259" key="2">
    <source>
        <dbReference type="Pfam" id="PF13439"/>
    </source>
</evidence>
<dbReference type="PANTHER" id="PTHR45947">
    <property type="entry name" value="SULFOQUINOVOSYL TRANSFERASE SQD2"/>
    <property type="match status" value="1"/>
</dbReference>
<dbReference type="EMBL" id="NSKE01000001">
    <property type="protein sequence ID" value="PAU95672.1"/>
    <property type="molecule type" value="Genomic_DNA"/>
</dbReference>
<dbReference type="InterPro" id="IPR001296">
    <property type="entry name" value="Glyco_trans_1"/>
</dbReference>
<dbReference type="PANTHER" id="PTHR45947:SF3">
    <property type="entry name" value="SULFOQUINOVOSYL TRANSFERASE SQD2"/>
    <property type="match status" value="1"/>
</dbReference>
<feature type="domain" description="Glycosyltransferase subfamily 4-like N-terminal" evidence="2">
    <location>
        <begin position="15"/>
        <end position="178"/>
    </location>
</feature>
<gene>
    <name evidence="3" type="ORF">CK503_01005</name>
</gene>
<dbReference type="InterPro" id="IPR050194">
    <property type="entry name" value="Glycosyltransferase_grp1"/>
</dbReference>
<dbReference type="GO" id="GO:0016758">
    <property type="term" value="F:hexosyltransferase activity"/>
    <property type="evidence" value="ECO:0007669"/>
    <property type="project" value="TreeGrafter"/>
</dbReference>
<dbReference type="Pfam" id="PF13439">
    <property type="entry name" value="Glyco_transf_4"/>
    <property type="match status" value="1"/>
</dbReference>
<evidence type="ECO:0000313" key="3">
    <source>
        <dbReference type="EMBL" id="PAU95672.1"/>
    </source>
</evidence>
<feature type="domain" description="Glycosyl transferase family 1" evidence="1">
    <location>
        <begin position="191"/>
        <end position="360"/>
    </location>
</feature>
<dbReference type="Gene3D" id="3.40.50.2000">
    <property type="entry name" value="Glycogen Phosphorylase B"/>
    <property type="match status" value="2"/>
</dbReference>
<dbReference type="RefSeq" id="WP_095604917.1">
    <property type="nucleotide sequence ID" value="NZ_NSKE01000001.1"/>
</dbReference>